<dbReference type="SUPFAM" id="SSF55811">
    <property type="entry name" value="Nudix"/>
    <property type="match status" value="1"/>
</dbReference>
<dbReference type="OrthoDB" id="10261522at2759"/>
<dbReference type="FunFam" id="3.90.79.10:FF:000019">
    <property type="entry name" value="Thiamin pyrophosphokinase, putative"/>
    <property type="match status" value="1"/>
</dbReference>
<proteinExistence type="predicted"/>
<reference evidence="2" key="1">
    <citation type="journal article" date="2020" name="Stud. Mycol.">
        <title>101 Dothideomycetes genomes: a test case for predicting lifestyles and emergence of pathogens.</title>
        <authorList>
            <person name="Haridas S."/>
            <person name="Albert R."/>
            <person name="Binder M."/>
            <person name="Bloem J."/>
            <person name="Labutti K."/>
            <person name="Salamov A."/>
            <person name="Andreopoulos B."/>
            <person name="Baker S."/>
            <person name="Barry K."/>
            <person name="Bills G."/>
            <person name="Bluhm B."/>
            <person name="Cannon C."/>
            <person name="Castanera R."/>
            <person name="Culley D."/>
            <person name="Daum C."/>
            <person name="Ezra D."/>
            <person name="Gonzalez J."/>
            <person name="Henrissat B."/>
            <person name="Kuo A."/>
            <person name="Liang C."/>
            <person name="Lipzen A."/>
            <person name="Lutzoni F."/>
            <person name="Magnuson J."/>
            <person name="Mondo S."/>
            <person name="Nolan M."/>
            <person name="Ohm R."/>
            <person name="Pangilinan J."/>
            <person name="Park H.-J."/>
            <person name="Ramirez L."/>
            <person name="Alfaro M."/>
            <person name="Sun H."/>
            <person name="Tritt A."/>
            <person name="Yoshinaga Y."/>
            <person name="Zwiers L.-H."/>
            <person name="Turgeon B."/>
            <person name="Goodwin S."/>
            <person name="Spatafora J."/>
            <person name="Crous P."/>
            <person name="Grigoriev I."/>
        </authorList>
    </citation>
    <scope>NUCLEOTIDE SEQUENCE</scope>
    <source>
        <strain evidence="2">CBS 122681</strain>
    </source>
</reference>
<gene>
    <name evidence="2" type="ORF">K491DRAFT_682438</name>
</gene>
<dbReference type="PANTHER" id="PTHR13622:SF11">
    <property type="entry name" value="THIAMIN PYROPHOSPHOKINASE"/>
    <property type="match status" value="1"/>
</dbReference>
<keyword evidence="3" id="KW-1185">Reference proteome</keyword>
<evidence type="ECO:0000259" key="1">
    <source>
        <dbReference type="PROSITE" id="PS51462"/>
    </source>
</evidence>
<accession>A0A6A6STW9</accession>
<dbReference type="CDD" id="cd03676">
    <property type="entry name" value="NUDIX_Tnr3_like"/>
    <property type="match status" value="1"/>
</dbReference>
<dbReference type="Proteomes" id="UP000799324">
    <property type="component" value="Unassembled WGS sequence"/>
</dbReference>
<dbReference type="InterPro" id="IPR000086">
    <property type="entry name" value="NUDIX_hydrolase_dom"/>
</dbReference>
<feature type="domain" description="Nudix hydrolase" evidence="1">
    <location>
        <begin position="136"/>
        <end position="284"/>
    </location>
</feature>
<dbReference type="EMBL" id="MU004434">
    <property type="protein sequence ID" value="KAF2651129.1"/>
    <property type="molecule type" value="Genomic_DNA"/>
</dbReference>
<dbReference type="PANTHER" id="PTHR13622">
    <property type="entry name" value="THIAMIN PYROPHOSPHOKINASE"/>
    <property type="match status" value="1"/>
</dbReference>
<protein>
    <recommendedName>
        <fullName evidence="1">Nudix hydrolase domain-containing protein</fullName>
    </recommendedName>
</protein>
<evidence type="ECO:0000313" key="3">
    <source>
        <dbReference type="Proteomes" id="UP000799324"/>
    </source>
</evidence>
<dbReference type="Pfam" id="PF00293">
    <property type="entry name" value="NUDIX"/>
    <property type="match status" value="1"/>
</dbReference>
<dbReference type="PROSITE" id="PS51462">
    <property type="entry name" value="NUDIX"/>
    <property type="match status" value="1"/>
</dbReference>
<sequence>MSDAYIKVAQDWDNFPAFDIRAHYSPEHNDRSWYQFLLPNDPRPHGFILSWVARTLCWTPDFIVTHDIPRTVQLLDRSDGASTAQVCNAALQEVVAKAEEQHLFKGFARVLSEQFRILGSPEPVHISRTAAAIFGIAVRGVHMVVFTHTAGRMKIWVPRRASTSFSFPDLLDSAVGGGIRADESPLQALTHEADEEASIDCDYLKNHVRACGALTYISTTDSRTGYEDGLMIPEVAYLYELEVPPEMELRPNDHEVGKYHLMDVEDVALSVKNRQFKPSSAAVMVDFLIRHGVITDENEPDYLRLLDHLHRPLPVPVSPRNP</sequence>
<evidence type="ECO:0000313" key="2">
    <source>
        <dbReference type="EMBL" id="KAF2651129.1"/>
    </source>
</evidence>
<dbReference type="Gene3D" id="3.90.79.10">
    <property type="entry name" value="Nucleoside Triphosphate Pyrophosphohydrolase"/>
    <property type="match status" value="1"/>
</dbReference>
<dbReference type="InterPro" id="IPR015797">
    <property type="entry name" value="NUDIX_hydrolase-like_dom_sf"/>
</dbReference>
<dbReference type="GO" id="GO:0044715">
    <property type="term" value="F:8-oxo-dGDP phosphatase activity"/>
    <property type="evidence" value="ECO:0007669"/>
    <property type="project" value="TreeGrafter"/>
</dbReference>
<name>A0A6A6STW9_9PLEO</name>
<dbReference type="AlphaFoldDB" id="A0A6A6STW9"/>
<organism evidence="2 3">
    <name type="scientific">Lophiostoma macrostomum CBS 122681</name>
    <dbReference type="NCBI Taxonomy" id="1314788"/>
    <lineage>
        <taxon>Eukaryota</taxon>
        <taxon>Fungi</taxon>
        <taxon>Dikarya</taxon>
        <taxon>Ascomycota</taxon>
        <taxon>Pezizomycotina</taxon>
        <taxon>Dothideomycetes</taxon>
        <taxon>Pleosporomycetidae</taxon>
        <taxon>Pleosporales</taxon>
        <taxon>Lophiostomataceae</taxon>
        <taxon>Lophiostoma</taxon>
    </lineage>
</organism>